<dbReference type="EMBL" id="KL198189">
    <property type="protein sequence ID" value="KDQ05779.1"/>
    <property type="molecule type" value="Genomic_DNA"/>
</dbReference>
<feature type="compositionally biased region" description="Basic residues" evidence="1">
    <location>
        <begin position="283"/>
        <end position="293"/>
    </location>
</feature>
<dbReference type="InParanoid" id="A0A067LS05"/>
<dbReference type="HOGENOM" id="CLU_630022_0_0_1"/>
<dbReference type="AlphaFoldDB" id="A0A067LS05"/>
<reference evidence="3" key="1">
    <citation type="journal article" date="2014" name="Proc. Natl. Acad. Sci. U.S.A.">
        <title>Extensive sampling of basidiomycete genomes demonstrates inadequacy of the white-rot/brown-rot paradigm for wood decay fungi.</title>
        <authorList>
            <person name="Riley R."/>
            <person name="Salamov A.A."/>
            <person name="Brown D.W."/>
            <person name="Nagy L.G."/>
            <person name="Floudas D."/>
            <person name="Held B.W."/>
            <person name="Levasseur A."/>
            <person name="Lombard V."/>
            <person name="Morin E."/>
            <person name="Otillar R."/>
            <person name="Lindquist E.A."/>
            <person name="Sun H."/>
            <person name="LaButti K.M."/>
            <person name="Schmutz J."/>
            <person name="Jabbour D."/>
            <person name="Luo H."/>
            <person name="Baker S.E."/>
            <person name="Pisabarro A.G."/>
            <person name="Walton J.D."/>
            <person name="Blanchette R.A."/>
            <person name="Henrissat B."/>
            <person name="Martin F."/>
            <person name="Cullen D."/>
            <person name="Hibbett D.S."/>
            <person name="Grigoriev I.V."/>
        </authorList>
    </citation>
    <scope>NUCLEOTIDE SEQUENCE [LARGE SCALE GENOMIC DNA]</scope>
    <source>
        <strain evidence="3">FD-172 SS1</strain>
    </source>
</reference>
<evidence type="ECO:0000313" key="3">
    <source>
        <dbReference type="Proteomes" id="UP000027195"/>
    </source>
</evidence>
<proteinExistence type="predicted"/>
<feature type="region of interest" description="Disordered" evidence="1">
    <location>
        <begin position="105"/>
        <end position="199"/>
    </location>
</feature>
<feature type="compositionally biased region" description="Polar residues" evidence="1">
    <location>
        <begin position="415"/>
        <end position="435"/>
    </location>
</feature>
<feature type="compositionally biased region" description="Polar residues" evidence="1">
    <location>
        <begin position="340"/>
        <end position="351"/>
    </location>
</feature>
<feature type="compositionally biased region" description="Basic and acidic residues" evidence="1">
    <location>
        <begin position="308"/>
        <end position="319"/>
    </location>
</feature>
<protein>
    <submittedName>
        <fullName evidence="2">Uncharacterized protein</fullName>
    </submittedName>
</protein>
<feature type="region of interest" description="Disordered" evidence="1">
    <location>
        <begin position="228"/>
        <end position="356"/>
    </location>
</feature>
<dbReference type="OrthoDB" id="3235325at2759"/>
<organism evidence="2 3">
    <name type="scientific">Botryobasidium botryosum (strain FD-172 SS1)</name>
    <dbReference type="NCBI Taxonomy" id="930990"/>
    <lineage>
        <taxon>Eukaryota</taxon>
        <taxon>Fungi</taxon>
        <taxon>Dikarya</taxon>
        <taxon>Basidiomycota</taxon>
        <taxon>Agaricomycotina</taxon>
        <taxon>Agaricomycetes</taxon>
        <taxon>Cantharellales</taxon>
        <taxon>Botryobasidiaceae</taxon>
        <taxon>Botryobasidium</taxon>
    </lineage>
</organism>
<feature type="region of interest" description="Disordered" evidence="1">
    <location>
        <begin position="404"/>
        <end position="435"/>
    </location>
</feature>
<sequence length="435" mass="46758">MLYVETEDGEPIDGERASEICEEFRRIFRTLNRVGFAAEQFRMLTTDPFRYFMAEAYRQFPEFRLCAGHWKLKLAGGTAYSAWYRAIREAKARAIKIEEELPLKRAASPTPLQDAPPHAKQRRQKAAPSSSNQPSSSLKKPTPSSSKAPAAPWYLPAGLAPCDKSEPPSETEPETPIPLDDDSESDTNDSSRSIPGSPITRLFAAGSISPRPLASTAKPSIAVVAASGPKAIPRPATAPKTPIASLTTKAPTANTATRAPAANPTSTPNPAASAPKLANKAVARPKPKPKHRVAAAEPPTATPNAQADKGDNDKAHDSRAIFSGEKPLPPSATDVPAESQARQTPAKSNSRPYKLKPLNGYGGLTVRNLFAHEYYGLHAGASAQEFSDAFSLLTPDQLENLEAIKRSYRREKGKSTQAPETQVPDTQAPGTQTQL</sequence>
<evidence type="ECO:0000313" key="2">
    <source>
        <dbReference type="EMBL" id="KDQ05779.1"/>
    </source>
</evidence>
<dbReference type="Proteomes" id="UP000027195">
    <property type="component" value="Unassembled WGS sequence"/>
</dbReference>
<keyword evidence="3" id="KW-1185">Reference proteome</keyword>
<feature type="compositionally biased region" description="Low complexity" evidence="1">
    <location>
        <begin position="295"/>
        <end position="307"/>
    </location>
</feature>
<evidence type="ECO:0000256" key="1">
    <source>
        <dbReference type="SAM" id="MobiDB-lite"/>
    </source>
</evidence>
<gene>
    <name evidence="2" type="ORF">BOTBODRAFT_182238</name>
</gene>
<feature type="compositionally biased region" description="Acidic residues" evidence="1">
    <location>
        <begin position="169"/>
        <end position="187"/>
    </location>
</feature>
<feature type="compositionally biased region" description="Low complexity" evidence="1">
    <location>
        <begin position="247"/>
        <end position="276"/>
    </location>
</feature>
<accession>A0A067LS05</accession>
<name>A0A067LS05_BOTB1</name>
<feature type="compositionally biased region" description="Low complexity" evidence="1">
    <location>
        <begin position="126"/>
        <end position="152"/>
    </location>
</feature>